<evidence type="ECO:0000313" key="3">
    <source>
        <dbReference type="Proteomes" id="UP000626109"/>
    </source>
</evidence>
<dbReference type="AlphaFoldDB" id="A0A813KYD2"/>
<evidence type="ECO:0000313" key="2">
    <source>
        <dbReference type="EMBL" id="CAE8715701.1"/>
    </source>
</evidence>
<sequence>VLATEWEDRVLKATERCAEAEIDATEALDAVQDAVDAGLEEDSPEDFQKLVAQQKSLAETQRFLALEVVQAQKAPPALKADLQDLVQRLRDLQVKIKILLQSHKPATMVKAEPADERRAQEEDRGDNELESQHANQLEEMLPAALEKVDAAEDEVEKVAIAAAPLQIECADDLRPVMLQAIKETEQRVRAAQAAIGE</sequence>
<proteinExistence type="predicted"/>
<dbReference type="Proteomes" id="UP000626109">
    <property type="component" value="Unassembled WGS sequence"/>
</dbReference>
<organism evidence="2 3">
    <name type="scientific">Polarella glacialis</name>
    <name type="common">Dinoflagellate</name>
    <dbReference type="NCBI Taxonomy" id="89957"/>
    <lineage>
        <taxon>Eukaryota</taxon>
        <taxon>Sar</taxon>
        <taxon>Alveolata</taxon>
        <taxon>Dinophyceae</taxon>
        <taxon>Suessiales</taxon>
        <taxon>Suessiaceae</taxon>
        <taxon>Polarella</taxon>
    </lineage>
</organism>
<reference evidence="2" key="1">
    <citation type="submission" date="2021-02" db="EMBL/GenBank/DDBJ databases">
        <authorList>
            <person name="Dougan E. K."/>
            <person name="Rhodes N."/>
            <person name="Thang M."/>
            <person name="Chan C."/>
        </authorList>
    </citation>
    <scope>NUCLEOTIDE SEQUENCE</scope>
</reference>
<feature type="compositionally biased region" description="Basic and acidic residues" evidence="1">
    <location>
        <begin position="112"/>
        <end position="131"/>
    </location>
</feature>
<name>A0A813KYD2_POLGL</name>
<evidence type="ECO:0000256" key="1">
    <source>
        <dbReference type="SAM" id="MobiDB-lite"/>
    </source>
</evidence>
<feature type="non-terminal residue" evidence="2">
    <location>
        <position position="1"/>
    </location>
</feature>
<gene>
    <name evidence="2" type="ORF">PGLA2088_LOCUS38709</name>
</gene>
<feature type="region of interest" description="Disordered" evidence="1">
    <location>
        <begin position="107"/>
        <end position="132"/>
    </location>
</feature>
<dbReference type="EMBL" id="CAJNNW010032843">
    <property type="protein sequence ID" value="CAE8715701.1"/>
    <property type="molecule type" value="Genomic_DNA"/>
</dbReference>
<feature type="non-terminal residue" evidence="2">
    <location>
        <position position="197"/>
    </location>
</feature>
<comment type="caution">
    <text evidence="2">The sequence shown here is derived from an EMBL/GenBank/DDBJ whole genome shotgun (WGS) entry which is preliminary data.</text>
</comment>
<accession>A0A813KYD2</accession>
<protein>
    <submittedName>
        <fullName evidence="2">Uncharacterized protein</fullName>
    </submittedName>
</protein>